<dbReference type="CDD" id="cd01894">
    <property type="entry name" value="EngA1"/>
    <property type="match status" value="1"/>
</dbReference>
<dbReference type="Gene3D" id="3.40.50.300">
    <property type="entry name" value="P-loop containing nucleotide triphosphate hydrolases"/>
    <property type="match status" value="2"/>
</dbReference>
<keyword evidence="6 8" id="KW-0342">GTP-binding</keyword>
<dbReference type="InterPro" id="IPR005225">
    <property type="entry name" value="Small_GTP-bd"/>
</dbReference>
<evidence type="ECO:0000256" key="10">
    <source>
        <dbReference type="RuleBase" id="RU004481"/>
    </source>
</evidence>
<dbReference type="OrthoDB" id="9805918at2"/>
<dbReference type="InterPro" id="IPR016484">
    <property type="entry name" value="GTPase_Der"/>
</dbReference>
<comment type="similarity">
    <text evidence="1 8 9 10">Belongs to the TRAFAC class TrmE-Era-EngA-EngB-Septin-like GTPase superfamily. EngA (Der) GTPase family.</text>
</comment>
<keyword evidence="4 10" id="KW-0677">Repeat</keyword>
<dbReference type="GO" id="GO:0042254">
    <property type="term" value="P:ribosome biogenesis"/>
    <property type="evidence" value="ECO:0007669"/>
    <property type="project" value="UniProtKB-KW"/>
</dbReference>
<dbReference type="FunFam" id="3.40.50.300:FF:000057">
    <property type="entry name" value="GTPase Der"/>
    <property type="match status" value="1"/>
</dbReference>
<gene>
    <name evidence="8" type="primary">der</name>
    <name evidence="12" type="ORF">CLV45_4449</name>
</gene>
<dbReference type="AlphaFoldDB" id="A0A2M9ASQ4"/>
<feature type="binding site" evidence="8">
    <location>
        <begin position="56"/>
        <end position="60"/>
    </location>
    <ligand>
        <name>GTP</name>
        <dbReference type="ChEBI" id="CHEBI:37565"/>
        <label>1</label>
    </ligand>
</feature>
<keyword evidence="3 8" id="KW-0690">Ribosome biogenesis</keyword>
<evidence type="ECO:0000256" key="1">
    <source>
        <dbReference type="ARBA" id="ARBA00008279"/>
    </source>
</evidence>
<dbReference type="HAMAP" id="MF_00195">
    <property type="entry name" value="GTPase_Der"/>
    <property type="match status" value="1"/>
</dbReference>
<dbReference type="CDD" id="cd01895">
    <property type="entry name" value="EngA2"/>
    <property type="match status" value="1"/>
</dbReference>
<evidence type="ECO:0000313" key="13">
    <source>
        <dbReference type="Proteomes" id="UP000228535"/>
    </source>
</evidence>
<keyword evidence="5 8" id="KW-0547">Nucleotide-binding</keyword>
<dbReference type="InterPro" id="IPR032859">
    <property type="entry name" value="KH_dom-like"/>
</dbReference>
<evidence type="ECO:0000256" key="9">
    <source>
        <dbReference type="PROSITE-ProRule" id="PRU01049"/>
    </source>
</evidence>
<protein>
    <recommendedName>
        <fullName evidence="2 8">GTPase Der</fullName>
    </recommendedName>
    <alternativeName>
        <fullName evidence="7 8">GTP-binding protein EngA</fullName>
    </alternativeName>
</protein>
<dbReference type="InterPro" id="IPR006073">
    <property type="entry name" value="GTP-bd"/>
</dbReference>
<dbReference type="Pfam" id="PF01926">
    <property type="entry name" value="MMR_HSR1"/>
    <property type="match status" value="2"/>
</dbReference>
<dbReference type="PANTHER" id="PTHR43834:SF6">
    <property type="entry name" value="GTPASE DER"/>
    <property type="match status" value="1"/>
</dbReference>
<reference evidence="12 13" key="1">
    <citation type="submission" date="2017-11" db="EMBL/GenBank/DDBJ databases">
        <title>Genomic Encyclopedia of Archaeal and Bacterial Type Strains, Phase II (KMG-II): From Individual Species to Whole Genera.</title>
        <authorList>
            <person name="Goeker M."/>
        </authorList>
    </citation>
    <scope>NUCLEOTIDE SEQUENCE [LARGE SCALE GENOMIC DNA]</scope>
    <source>
        <strain evidence="12 13">DSM 11115</strain>
    </source>
</reference>
<dbReference type="PROSITE" id="PS51712">
    <property type="entry name" value="G_ENGA"/>
    <property type="match status" value="2"/>
</dbReference>
<feature type="binding site" evidence="8">
    <location>
        <begin position="9"/>
        <end position="16"/>
    </location>
    <ligand>
        <name>GTP</name>
        <dbReference type="ChEBI" id="CHEBI:37565"/>
        <label>1</label>
    </ligand>
</feature>
<evidence type="ECO:0000256" key="4">
    <source>
        <dbReference type="ARBA" id="ARBA00022737"/>
    </source>
</evidence>
<dbReference type="InterPro" id="IPR031166">
    <property type="entry name" value="G_ENGA"/>
</dbReference>
<dbReference type="PRINTS" id="PR00326">
    <property type="entry name" value="GTP1OBG"/>
</dbReference>
<keyword evidence="13" id="KW-1185">Reference proteome</keyword>
<dbReference type="InterPro" id="IPR015946">
    <property type="entry name" value="KH_dom-like_a/b"/>
</dbReference>
<dbReference type="GO" id="GO:0005525">
    <property type="term" value="F:GTP binding"/>
    <property type="evidence" value="ECO:0007669"/>
    <property type="project" value="UniProtKB-UniRule"/>
</dbReference>
<proteinExistence type="inferred from homology"/>
<feature type="binding site" evidence="8">
    <location>
        <begin position="186"/>
        <end position="193"/>
    </location>
    <ligand>
        <name>GTP</name>
        <dbReference type="ChEBI" id="CHEBI:37565"/>
        <label>2</label>
    </ligand>
</feature>
<name>A0A2M9ASQ4_9BACT</name>
<dbReference type="Pfam" id="PF14714">
    <property type="entry name" value="KH_dom-like"/>
    <property type="match status" value="1"/>
</dbReference>
<dbReference type="NCBIfam" id="TIGR03594">
    <property type="entry name" value="GTPase_EngA"/>
    <property type="match status" value="1"/>
</dbReference>
<dbReference type="NCBIfam" id="TIGR00231">
    <property type="entry name" value="small_GTP"/>
    <property type="match status" value="2"/>
</dbReference>
<feature type="binding site" evidence="8">
    <location>
        <begin position="233"/>
        <end position="237"/>
    </location>
    <ligand>
        <name>GTP</name>
        <dbReference type="ChEBI" id="CHEBI:37565"/>
        <label>2</label>
    </ligand>
</feature>
<dbReference type="FunFam" id="3.40.50.300:FF:000040">
    <property type="entry name" value="GTPase Der"/>
    <property type="match status" value="1"/>
</dbReference>
<dbReference type="PIRSF" id="PIRSF006485">
    <property type="entry name" value="GTP-binding_EngA"/>
    <property type="match status" value="1"/>
</dbReference>
<dbReference type="PANTHER" id="PTHR43834">
    <property type="entry name" value="GTPASE DER"/>
    <property type="match status" value="1"/>
</dbReference>
<comment type="caution">
    <text evidence="12">The sequence shown here is derived from an EMBL/GenBank/DDBJ whole genome shotgun (WGS) entry which is preliminary data.</text>
</comment>
<evidence type="ECO:0000256" key="7">
    <source>
        <dbReference type="ARBA" id="ARBA00032345"/>
    </source>
</evidence>
<evidence type="ECO:0000259" key="11">
    <source>
        <dbReference type="PROSITE" id="PS51712"/>
    </source>
</evidence>
<evidence type="ECO:0000256" key="6">
    <source>
        <dbReference type="ARBA" id="ARBA00023134"/>
    </source>
</evidence>
<feature type="binding site" evidence="8">
    <location>
        <begin position="298"/>
        <end position="301"/>
    </location>
    <ligand>
        <name>GTP</name>
        <dbReference type="ChEBI" id="CHEBI:37565"/>
        <label>2</label>
    </ligand>
</feature>
<comment type="subunit">
    <text evidence="8">Associates with the 50S ribosomal subunit.</text>
</comment>
<accession>A0A2M9ASQ4</accession>
<dbReference type="FunFam" id="3.30.300.20:FF:000004">
    <property type="entry name" value="GTPase Der"/>
    <property type="match status" value="1"/>
</dbReference>
<dbReference type="SUPFAM" id="SSF52540">
    <property type="entry name" value="P-loop containing nucleoside triphosphate hydrolases"/>
    <property type="match status" value="2"/>
</dbReference>
<dbReference type="Gene3D" id="3.30.300.20">
    <property type="match status" value="1"/>
</dbReference>
<evidence type="ECO:0000256" key="2">
    <source>
        <dbReference type="ARBA" id="ARBA00020953"/>
    </source>
</evidence>
<feature type="domain" description="EngA-type G" evidence="11">
    <location>
        <begin position="3"/>
        <end position="171"/>
    </location>
</feature>
<sequence>MKNTIAIVGRPNVGKSTLFNRLVGHRKAIMDNQSGVTRDRHYGYGEWIGKHFTVIDTGGYVHGSDDVFEESIRRQVKLAIDEADVVLFMVDVDAGMHGLDEEFANVLRRYQGKKPIYLVGNKADTNARAHAAGEFYALGVGDGDIFTISSQSGSGTGDLLDAVVSHFEDPWEEVTETELPKIAVVGRPNVGKSSLVNLLLGEERTIVTDIAGTTRDAIKTRYNAFGNEFILIDTAGLRRKTKVKEDIEFYSVLRSIRAMEESDVCIVMLDATRGVEAQDVNIIALADKNRKGIVILVNKWDLVEDKETNTTKKIEEQIYEKIAPIAYPPIIFTSVLTKQRVHKAIETAIQVYENKTKKIPTSQLNEVMLRVIEEHQPPSTKGKMVRIKYVTQLPTHNPVFAFFCNLPQYVSESYTRYLENRLRENFDFGGVPIGIIFRKK</sequence>
<organism evidence="12 13">
    <name type="scientific">Hymenobacter chitinivorans DSM 11115</name>
    <dbReference type="NCBI Taxonomy" id="1121954"/>
    <lineage>
        <taxon>Bacteria</taxon>
        <taxon>Pseudomonadati</taxon>
        <taxon>Bacteroidota</taxon>
        <taxon>Cytophagia</taxon>
        <taxon>Cytophagales</taxon>
        <taxon>Hymenobacteraceae</taxon>
        <taxon>Hymenobacter</taxon>
    </lineage>
</organism>
<evidence type="ECO:0000256" key="3">
    <source>
        <dbReference type="ARBA" id="ARBA00022517"/>
    </source>
</evidence>
<comment type="function">
    <text evidence="8 10">GTPase that plays an essential role in the late steps of ribosome biogenesis.</text>
</comment>
<dbReference type="InterPro" id="IPR027417">
    <property type="entry name" value="P-loop_NTPase"/>
</dbReference>
<dbReference type="RefSeq" id="WP_100338664.1">
    <property type="nucleotide sequence ID" value="NZ_PGFA01000004.1"/>
</dbReference>
<dbReference type="GO" id="GO:0043022">
    <property type="term" value="F:ribosome binding"/>
    <property type="evidence" value="ECO:0007669"/>
    <property type="project" value="TreeGrafter"/>
</dbReference>
<dbReference type="EMBL" id="PGFA01000004">
    <property type="protein sequence ID" value="PJJ48739.1"/>
    <property type="molecule type" value="Genomic_DNA"/>
</dbReference>
<evidence type="ECO:0000313" key="12">
    <source>
        <dbReference type="EMBL" id="PJJ48739.1"/>
    </source>
</evidence>
<feature type="binding site" evidence="8">
    <location>
        <begin position="121"/>
        <end position="124"/>
    </location>
    <ligand>
        <name>GTP</name>
        <dbReference type="ChEBI" id="CHEBI:37565"/>
        <label>1</label>
    </ligand>
</feature>
<evidence type="ECO:0000256" key="8">
    <source>
        <dbReference type="HAMAP-Rule" id="MF_00195"/>
    </source>
</evidence>
<feature type="domain" description="EngA-type G" evidence="11">
    <location>
        <begin position="180"/>
        <end position="356"/>
    </location>
</feature>
<evidence type="ECO:0000256" key="5">
    <source>
        <dbReference type="ARBA" id="ARBA00022741"/>
    </source>
</evidence>
<dbReference type="Proteomes" id="UP000228535">
    <property type="component" value="Unassembled WGS sequence"/>
</dbReference>